<name>A0A1G7UJ42_9RHOB</name>
<sequence length="640" mass="73395">MSSILKLNRLIVMKGGQRAYDQKFHAGLNIIHGSNGSGKSSILDFIFFALGGNLTKWKPVAQRCDTVFAEVSANGTKLSLRRDVSTDSNRPMFVYFGELQDGLEAAADGWQRYPYARNDHSKTFSQVLFKALGLPEIPGDEGSNITMHQILRLMYVDQNTPFQRIFRSEDFDPRDTREAVSELLCGIGNNELYSKRIAFRESRKTESDLSTKLTNLLRATAHLGENFNDGAFEVERKNLSQRREMLQKEIEDLHSADVDSSQMARSAEIERRKLYENITKVRDRLVGVEREIASLEFEISDSNHFVGHLEQLLKEFDRTAATYMAIGEVPFELCPACLQPLTDTSDHQCHLCKEELPKEEKDTKLFELRMDIEGQISESLRLQERRMDKLNTLKKEATRLKTSMSRQMKQFDEVRNASIDGRTALISEKSREVGRTDSRLDELSKLSDLRQQINEVKEAKEAASNAVEKLRNEIEALGLARDKRRRQVKTRISEQTKRVLEMDLEEHNDFEELENFDFSFEDDWFAINGDPNITTSASGMVVVKNSLFIGLLLSSLQDQQMRYPRMLLLDNVEDKGMVGDRVRNFQKVIADLMDDESQPHQIILTTSTLNPELEREDYIVGPEYTKENRTLNIQTGAFRS</sequence>
<dbReference type="Gene3D" id="3.40.50.300">
    <property type="entry name" value="P-loop containing nucleotide triphosphate hydrolases"/>
    <property type="match status" value="1"/>
</dbReference>
<evidence type="ECO:0000259" key="2">
    <source>
        <dbReference type="Pfam" id="PF13476"/>
    </source>
</evidence>
<dbReference type="InterPro" id="IPR038729">
    <property type="entry name" value="Rad50/SbcC_AAA"/>
</dbReference>
<evidence type="ECO:0000256" key="1">
    <source>
        <dbReference type="SAM" id="Coils"/>
    </source>
</evidence>
<dbReference type="EMBL" id="FNBL01000022">
    <property type="protein sequence ID" value="SDG46770.1"/>
    <property type="molecule type" value="Genomic_DNA"/>
</dbReference>
<dbReference type="AlphaFoldDB" id="A0A1G7UJ42"/>
<proteinExistence type="predicted"/>
<protein>
    <submittedName>
        <fullName evidence="3">AAA domain-containing protein</fullName>
    </submittedName>
</protein>
<evidence type="ECO:0000313" key="4">
    <source>
        <dbReference type="Proteomes" id="UP000182284"/>
    </source>
</evidence>
<accession>A0A1G7UJ42</accession>
<organism evidence="3 4">
    <name type="scientific">Celeribacter baekdonensis</name>
    <dbReference type="NCBI Taxonomy" id="875171"/>
    <lineage>
        <taxon>Bacteria</taxon>
        <taxon>Pseudomonadati</taxon>
        <taxon>Pseudomonadota</taxon>
        <taxon>Alphaproteobacteria</taxon>
        <taxon>Rhodobacterales</taxon>
        <taxon>Roseobacteraceae</taxon>
        <taxon>Celeribacter</taxon>
    </lineage>
</organism>
<keyword evidence="1" id="KW-0175">Coiled coil</keyword>
<reference evidence="3 4" key="1">
    <citation type="submission" date="2016-10" db="EMBL/GenBank/DDBJ databases">
        <authorList>
            <person name="de Groot N.N."/>
        </authorList>
    </citation>
    <scope>NUCLEOTIDE SEQUENCE [LARGE SCALE GENOMIC DNA]</scope>
    <source>
        <strain evidence="3 4">DSM 27375</strain>
    </source>
</reference>
<feature type="coiled-coil region" evidence="1">
    <location>
        <begin position="446"/>
        <end position="487"/>
    </location>
</feature>
<dbReference type="SUPFAM" id="SSF52540">
    <property type="entry name" value="P-loop containing nucleoside triphosphate hydrolases"/>
    <property type="match status" value="1"/>
</dbReference>
<dbReference type="RefSeq" id="WP_074647422.1">
    <property type="nucleotide sequence ID" value="NZ_FNBL01000022.1"/>
</dbReference>
<feature type="domain" description="Rad50/SbcC-type AAA" evidence="2">
    <location>
        <begin position="24"/>
        <end position="285"/>
    </location>
</feature>
<evidence type="ECO:0000313" key="3">
    <source>
        <dbReference type="EMBL" id="SDG46770.1"/>
    </source>
</evidence>
<dbReference type="OrthoDB" id="8107482at2"/>
<dbReference type="GO" id="GO:0006302">
    <property type="term" value="P:double-strand break repair"/>
    <property type="evidence" value="ECO:0007669"/>
    <property type="project" value="InterPro"/>
</dbReference>
<feature type="coiled-coil region" evidence="1">
    <location>
        <begin position="380"/>
        <end position="410"/>
    </location>
</feature>
<feature type="coiled-coil region" evidence="1">
    <location>
        <begin position="236"/>
        <end position="298"/>
    </location>
</feature>
<dbReference type="InterPro" id="IPR027417">
    <property type="entry name" value="P-loop_NTPase"/>
</dbReference>
<gene>
    <name evidence="3" type="ORF">SAMN04488117_12230</name>
</gene>
<dbReference type="PANTHER" id="PTHR32114:SF2">
    <property type="entry name" value="ABC TRANSPORTER ABCH.3"/>
    <property type="match status" value="1"/>
</dbReference>
<dbReference type="PANTHER" id="PTHR32114">
    <property type="entry name" value="ABC TRANSPORTER ABCH.3"/>
    <property type="match status" value="1"/>
</dbReference>
<dbReference type="Proteomes" id="UP000182284">
    <property type="component" value="Unassembled WGS sequence"/>
</dbReference>
<dbReference type="GO" id="GO:0016887">
    <property type="term" value="F:ATP hydrolysis activity"/>
    <property type="evidence" value="ECO:0007669"/>
    <property type="project" value="InterPro"/>
</dbReference>
<dbReference type="Pfam" id="PF13476">
    <property type="entry name" value="AAA_23"/>
    <property type="match status" value="1"/>
</dbReference>